<dbReference type="AlphaFoldDB" id="A0A7S0NK87"/>
<accession>A0A7S0NK87</accession>
<evidence type="ECO:0000313" key="2">
    <source>
        <dbReference type="EMBL" id="CAD8519281.1"/>
    </source>
</evidence>
<proteinExistence type="predicted"/>
<evidence type="ECO:0000256" key="1">
    <source>
        <dbReference type="SAM" id="SignalP"/>
    </source>
</evidence>
<keyword evidence="1" id="KW-0732">Signal</keyword>
<feature type="signal peptide" evidence="1">
    <location>
        <begin position="1"/>
        <end position="20"/>
    </location>
</feature>
<organism evidence="2">
    <name type="scientific">Micromonas pusilla</name>
    <name type="common">Picoplanktonic green alga</name>
    <name type="synonym">Chromulina pusilla</name>
    <dbReference type="NCBI Taxonomy" id="38833"/>
    <lineage>
        <taxon>Eukaryota</taxon>
        <taxon>Viridiplantae</taxon>
        <taxon>Chlorophyta</taxon>
        <taxon>Mamiellophyceae</taxon>
        <taxon>Mamiellales</taxon>
        <taxon>Mamiellaceae</taxon>
        <taxon>Micromonas</taxon>
    </lineage>
</organism>
<protein>
    <submittedName>
        <fullName evidence="2">Uncharacterized protein</fullName>
    </submittedName>
</protein>
<gene>
    <name evidence="2" type="ORF">MCOM1403_LOCUS6707</name>
</gene>
<sequence>MRSTPLLPLVLLLLLNLGRAISNHAVPSSLGGIDMSELEVEMSAGCDPTVAGCEVVEPLVSIELRALDPTTHAPPRPMGGTKATEADALADSFHVWLALPQDSFWVNLAPTESHRVIDSELGRTEVGKVMLDADLALKRTAATLLHPDHDVGAAFWDELYGWVGARPARLCHSFRQWIVPGVATIQITPRDEGAGCDGVKGGGEDGSCRPGALHVLRAPLKVMQEASYASDGAFGFLAADASGAASAMCAGADEGARVKADELFERLVLPALEAEVNESPEYERLRLAYLWRVVGEAYLSGAVSDADVDADVDADAETLAEFARRVDRSSFARSTRDGWSPAKVFELYVESASRGEFHVTREVENATSGDVLRRTYFHGGIDWRGVPSCVRRRARTGGFVERCVAHPCSGGGVAGGVAGGGFASVSFVTGSSEVVLTRGGR</sequence>
<dbReference type="EMBL" id="HBEQ01008377">
    <property type="protein sequence ID" value="CAD8519281.1"/>
    <property type="molecule type" value="Transcribed_RNA"/>
</dbReference>
<feature type="chain" id="PRO_5030605060" evidence="1">
    <location>
        <begin position="21"/>
        <end position="441"/>
    </location>
</feature>
<reference evidence="2" key="1">
    <citation type="submission" date="2021-01" db="EMBL/GenBank/DDBJ databases">
        <authorList>
            <person name="Corre E."/>
            <person name="Pelletier E."/>
            <person name="Niang G."/>
            <person name="Scheremetjew M."/>
            <person name="Finn R."/>
            <person name="Kale V."/>
            <person name="Holt S."/>
            <person name="Cochrane G."/>
            <person name="Meng A."/>
            <person name="Brown T."/>
            <person name="Cohen L."/>
        </authorList>
    </citation>
    <scope>NUCLEOTIDE SEQUENCE</scope>
    <source>
        <strain evidence="2">CCMP1723</strain>
    </source>
</reference>
<name>A0A7S0NK87_MICPS</name>